<feature type="region of interest" description="Disordered" evidence="2">
    <location>
        <begin position="288"/>
        <end position="310"/>
    </location>
</feature>
<dbReference type="Gene3D" id="2.20.70.10">
    <property type="match status" value="2"/>
</dbReference>
<dbReference type="PANTHER" id="PTHR15377">
    <property type="entry name" value="TRANSCRIPTION ELONGATION REGULATOR 1"/>
    <property type="match status" value="1"/>
</dbReference>
<feature type="domain" description="WW" evidence="3">
    <location>
        <begin position="71"/>
        <end position="104"/>
    </location>
</feature>
<feature type="domain" description="FF" evidence="4">
    <location>
        <begin position="542"/>
        <end position="604"/>
    </location>
</feature>
<evidence type="ECO:0000313" key="5">
    <source>
        <dbReference type="EMBL" id="OAQ36039.1"/>
    </source>
</evidence>
<dbReference type="SMART" id="SM00456">
    <property type="entry name" value="WW"/>
    <property type="match status" value="2"/>
</dbReference>
<keyword evidence="6" id="KW-1185">Reference proteome</keyword>
<dbReference type="PROSITE" id="PS01159">
    <property type="entry name" value="WW_DOMAIN_1"/>
    <property type="match status" value="1"/>
</dbReference>
<feature type="compositionally biased region" description="Basic and acidic residues" evidence="2">
    <location>
        <begin position="223"/>
        <end position="246"/>
    </location>
</feature>
<dbReference type="InterPro" id="IPR045148">
    <property type="entry name" value="TCRG1-like"/>
</dbReference>
<dbReference type="PANTHER" id="PTHR15377:SF3">
    <property type="entry name" value="WW DOMAIN-CONTAINING PROTEIN"/>
    <property type="match status" value="1"/>
</dbReference>
<dbReference type="SUPFAM" id="SSF51045">
    <property type="entry name" value="WW domain"/>
    <property type="match status" value="1"/>
</dbReference>
<evidence type="ECO:0000256" key="2">
    <source>
        <dbReference type="SAM" id="MobiDB-lite"/>
    </source>
</evidence>
<feature type="compositionally biased region" description="Pro residues" evidence="2">
    <location>
        <begin position="109"/>
        <end position="122"/>
    </location>
</feature>
<dbReference type="GO" id="GO:0070063">
    <property type="term" value="F:RNA polymerase binding"/>
    <property type="evidence" value="ECO:0007669"/>
    <property type="project" value="InterPro"/>
</dbReference>
<feature type="region of interest" description="Disordered" evidence="2">
    <location>
        <begin position="223"/>
        <end position="273"/>
    </location>
</feature>
<sequence>MNHPPPHHHHQGPPGLPPQGRFPGPGGPPPPFINGPPPHQQHIIGGPPGVAPGAHFGAPPPPPPGAFMPPNLLPPGWTEHKAPDGMAYFYNAASGQSSWVRPTMQQSPIPLPPGNGIPPPPGMSGYPSSQQPLYPPGMGPPPGSAPVAPALIEETGKGKKGKKPKKEKAVKKTRILESPWFIVETNLENTFFYNKDTKVSIWIPTPELEIVLAKMGQEATEKIEAERRARDQEEQERLQALKRPFDTDAAGQVDGDKRSRNDSEPQGTEMTEDDVAWQLAAMEEIMEDQDQDQHMASQDEDDDENDEDMQERLRMLQGSSTSRAAVYLEILPENIQEREMAFLDMMRERGVTPFDTVDMAFGKVEKDPRYRLIPDQKDKTALFDSFCVIRAREIKEAREKKEQQEETDEKEEKEHGRKIKDRHSTSSSSRDSKSHTTTKSSSSSSASKTSDKPEDVYRRLMEDYTTKTSTWLDFMTKYRVDPRFLGLKPGSLRESTFRQYLSDLKKGIIQPPSKSSSSSDKDKRSSSSSSHSRSSSTKYKATDAEIEEFMSLLKETKKDILYEHKNSSSVEWRKIKKLIDRDRRYDAVGSSTERELLFRKYADRVIQRRD</sequence>
<evidence type="ECO:0000313" key="6">
    <source>
        <dbReference type="Proteomes" id="UP000078512"/>
    </source>
</evidence>
<dbReference type="AlphaFoldDB" id="A0A197KI85"/>
<feature type="compositionally biased region" description="Pro residues" evidence="2">
    <location>
        <begin position="58"/>
        <end position="73"/>
    </location>
</feature>
<feature type="compositionally biased region" description="Basic residues" evidence="2">
    <location>
        <begin position="1"/>
        <end position="11"/>
    </location>
</feature>
<accession>A0A197KI85</accession>
<dbReference type="OrthoDB" id="410044at2759"/>
<dbReference type="PROSITE" id="PS50020">
    <property type="entry name" value="WW_DOMAIN_2"/>
    <property type="match status" value="1"/>
</dbReference>
<dbReference type="Pfam" id="PF01846">
    <property type="entry name" value="FF"/>
    <property type="match status" value="3"/>
</dbReference>
<dbReference type="CDD" id="cd00201">
    <property type="entry name" value="WW"/>
    <property type="match status" value="1"/>
</dbReference>
<dbReference type="Gene3D" id="1.10.10.440">
    <property type="entry name" value="FF domain"/>
    <property type="match status" value="3"/>
</dbReference>
<feature type="compositionally biased region" description="Low complexity" evidence="2">
    <location>
        <begin position="425"/>
        <end position="448"/>
    </location>
</feature>
<evidence type="ECO:0008006" key="7">
    <source>
        <dbReference type="Google" id="ProtNLM"/>
    </source>
</evidence>
<dbReference type="SMART" id="SM00441">
    <property type="entry name" value="FF"/>
    <property type="match status" value="3"/>
</dbReference>
<feature type="compositionally biased region" description="Acidic residues" evidence="2">
    <location>
        <begin position="298"/>
        <end position="309"/>
    </location>
</feature>
<reference evidence="5 6" key="1">
    <citation type="submission" date="2016-05" db="EMBL/GenBank/DDBJ databases">
        <title>Genome sequencing reveals origins of a unique bacterial endosymbiosis in the earliest lineages of terrestrial Fungi.</title>
        <authorList>
            <consortium name="DOE Joint Genome Institute"/>
            <person name="Uehling J."/>
            <person name="Gryganskyi A."/>
            <person name="Hameed K."/>
            <person name="Tschaplinski T."/>
            <person name="Misztal P."/>
            <person name="Wu S."/>
            <person name="Desiro A."/>
            <person name="Vande Pol N."/>
            <person name="Du Z.-Y."/>
            <person name="Zienkiewicz A."/>
            <person name="Zienkiewicz K."/>
            <person name="Morin E."/>
            <person name="Tisserant E."/>
            <person name="Splivallo R."/>
            <person name="Hainaut M."/>
            <person name="Henrissat B."/>
            <person name="Ohm R."/>
            <person name="Kuo A."/>
            <person name="Yan J."/>
            <person name="Lipzen A."/>
            <person name="Nolan M."/>
            <person name="Labutti K."/>
            <person name="Barry K."/>
            <person name="Goldstein A."/>
            <person name="Labbe J."/>
            <person name="Schadt C."/>
            <person name="Tuskan G."/>
            <person name="Grigoriev I."/>
            <person name="Martin F."/>
            <person name="Vilgalys R."/>
            <person name="Bonito G."/>
        </authorList>
    </citation>
    <scope>NUCLEOTIDE SEQUENCE [LARGE SCALE GENOMIC DNA]</scope>
    <source>
        <strain evidence="5 6">AG-77</strain>
    </source>
</reference>
<feature type="region of interest" description="Disordered" evidence="2">
    <location>
        <begin position="504"/>
        <end position="540"/>
    </location>
</feature>
<dbReference type="InterPro" id="IPR036517">
    <property type="entry name" value="FF_domain_sf"/>
</dbReference>
<organism evidence="5 6">
    <name type="scientific">Linnemannia elongata AG-77</name>
    <dbReference type="NCBI Taxonomy" id="1314771"/>
    <lineage>
        <taxon>Eukaryota</taxon>
        <taxon>Fungi</taxon>
        <taxon>Fungi incertae sedis</taxon>
        <taxon>Mucoromycota</taxon>
        <taxon>Mortierellomycotina</taxon>
        <taxon>Mortierellomycetes</taxon>
        <taxon>Mortierellales</taxon>
        <taxon>Mortierellaceae</taxon>
        <taxon>Linnemannia</taxon>
    </lineage>
</organism>
<dbReference type="STRING" id="1314771.A0A197KI85"/>
<evidence type="ECO:0000256" key="1">
    <source>
        <dbReference type="ARBA" id="ARBA00022737"/>
    </source>
</evidence>
<gene>
    <name evidence="5" type="ORF">K457DRAFT_150991</name>
</gene>
<dbReference type="InterPro" id="IPR036020">
    <property type="entry name" value="WW_dom_sf"/>
</dbReference>
<dbReference type="InterPro" id="IPR001202">
    <property type="entry name" value="WW_dom"/>
</dbReference>
<dbReference type="GO" id="GO:0005634">
    <property type="term" value="C:nucleus"/>
    <property type="evidence" value="ECO:0007669"/>
    <property type="project" value="TreeGrafter"/>
</dbReference>
<dbReference type="SUPFAM" id="SSF81698">
    <property type="entry name" value="FF domain"/>
    <property type="match status" value="3"/>
</dbReference>
<feature type="compositionally biased region" description="Basic and acidic residues" evidence="2">
    <location>
        <begin position="397"/>
        <end position="415"/>
    </location>
</feature>
<feature type="region of interest" description="Disordered" evidence="2">
    <location>
        <begin position="102"/>
        <end position="130"/>
    </location>
</feature>
<feature type="compositionally biased region" description="Pro residues" evidence="2">
    <location>
        <begin position="25"/>
        <end position="39"/>
    </location>
</feature>
<feature type="region of interest" description="Disordered" evidence="2">
    <location>
        <begin position="1"/>
        <end position="78"/>
    </location>
</feature>
<proteinExistence type="predicted"/>
<feature type="compositionally biased region" description="Basic and acidic residues" evidence="2">
    <location>
        <begin position="254"/>
        <end position="263"/>
    </location>
</feature>
<dbReference type="EMBL" id="KV442012">
    <property type="protein sequence ID" value="OAQ36039.1"/>
    <property type="molecule type" value="Genomic_DNA"/>
</dbReference>
<feature type="region of interest" description="Disordered" evidence="2">
    <location>
        <begin position="397"/>
        <end position="454"/>
    </location>
</feature>
<protein>
    <recommendedName>
        <fullName evidence="7">WW domain-containing protein</fullName>
    </recommendedName>
</protein>
<dbReference type="PROSITE" id="PS51676">
    <property type="entry name" value="FF"/>
    <property type="match status" value="1"/>
</dbReference>
<name>A0A197KI85_9FUNG</name>
<dbReference type="Pfam" id="PF00397">
    <property type="entry name" value="WW"/>
    <property type="match status" value="1"/>
</dbReference>
<evidence type="ECO:0000259" key="3">
    <source>
        <dbReference type="PROSITE" id="PS50020"/>
    </source>
</evidence>
<evidence type="ECO:0000259" key="4">
    <source>
        <dbReference type="PROSITE" id="PS51676"/>
    </source>
</evidence>
<dbReference type="GO" id="GO:0003712">
    <property type="term" value="F:transcription coregulator activity"/>
    <property type="evidence" value="ECO:0007669"/>
    <property type="project" value="TreeGrafter"/>
</dbReference>
<keyword evidence="1" id="KW-0677">Repeat</keyword>
<dbReference type="InterPro" id="IPR002713">
    <property type="entry name" value="FF_domain"/>
</dbReference>
<feature type="compositionally biased region" description="Low complexity" evidence="2">
    <location>
        <begin position="526"/>
        <end position="536"/>
    </location>
</feature>
<dbReference type="Proteomes" id="UP000078512">
    <property type="component" value="Unassembled WGS sequence"/>
</dbReference>